<dbReference type="EMBL" id="HACG01005349">
    <property type="protein sequence ID" value="CEK52214.1"/>
    <property type="molecule type" value="Transcribed_RNA"/>
</dbReference>
<feature type="domain" description="C-type lectin" evidence="4">
    <location>
        <begin position="29"/>
        <end position="145"/>
    </location>
</feature>
<dbReference type="InterPro" id="IPR001304">
    <property type="entry name" value="C-type_lectin-like"/>
</dbReference>
<keyword evidence="3" id="KW-0732">Signal</keyword>
<feature type="chain" id="PRO_5002126323" description="C-type lectin domain-containing protein" evidence="3">
    <location>
        <begin position="18"/>
        <end position="182"/>
    </location>
</feature>
<dbReference type="SMART" id="SM00034">
    <property type="entry name" value="CLECT"/>
    <property type="match status" value="1"/>
</dbReference>
<evidence type="ECO:0000256" key="3">
    <source>
        <dbReference type="SAM" id="SignalP"/>
    </source>
</evidence>
<dbReference type="SUPFAM" id="SSF56436">
    <property type="entry name" value="C-type lectin-like"/>
    <property type="match status" value="1"/>
</dbReference>
<proteinExistence type="predicted"/>
<dbReference type="Pfam" id="PF00059">
    <property type="entry name" value="Lectin_C"/>
    <property type="match status" value="1"/>
</dbReference>
<evidence type="ECO:0000313" key="5">
    <source>
        <dbReference type="EMBL" id="CEK52214.1"/>
    </source>
</evidence>
<dbReference type="InterPro" id="IPR016186">
    <property type="entry name" value="C-type_lectin-like/link_sf"/>
</dbReference>
<dbReference type="InterPro" id="IPR016187">
    <property type="entry name" value="CTDL_fold"/>
</dbReference>
<reference evidence="5" key="1">
    <citation type="submission" date="2014-12" db="EMBL/GenBank/DDBJ databases">
        <title>Insight into the proteome of Arion vulgaris.</title>
        <authorList>
            <person name="Aradska J."/>
            <person name="Bulat T."/>
            <person name="Smidak R."/>
            <person name="Sarate P."/>
            <person name="Gangsoo J."/>
            <person name="Sialana F."/>
            <person name="Bilban M."/>
            <person name="Lubec G."/>
        </authorList>
    </citation>
    <scope>NUCLEOTIDE SEQUENCE</scope>
    <source>
        <tissue evidence="5">Skin</tissue>
    </source>
</reference>
<accession>A0A0B6Y7S8</accession>
<feature type="signal peptide" evidence="3">
    <location>
        <begin position="1"/>
        <end position="17"/>
    </location>
</feature>
<gene>
    <name evidence="5" type="primary">ORF15922</name>
</gene>
<dbReference type="InterPro" id="IPR018378">
    <property type="entry name" value="C-type_lectin_CS"/>
</dbReference>
<evidence type="ECO:0000256" key="1">
    <source>
        <dbReference type="ARBA" id="ARBA00023157"/>
    </source>
</evidence>
<dbReference type="CDD" id="cd00037">
    <property type="entry name" value="CLECT"/>
    <property type="match status" value="1"/>
</dbReference>
<keyword evidence="1" id="KW-1015">Disulfide bond</keyword>
<feature type="region of interest" description="Disordered" evidence="2">
    <location>
        <begin position="152"/>
        <end position="182"/>
    </location>
</feature>
<dbReference type="Gene3D" id="3.10.100.10">
    <property type="entry name" value="Mannose-Binding Protein A, subunit A"/>
    <property type="match status" value="1"/>
</dbReference>
<name>A0A0B6Y7S8_9EUPU</name>
<dbReference type="PROSITE" id="PS00615">
    <property type="entry name" value="C_TYPE_LECTIN_1"/>
    <property type="match status" value="1"/>
</dbReference>
<organism evidence="5">
    <name type="scientific">Arion vulgaris</name>
    <dbReference type="NCBI Taxonomy" id="1028688"/>
    <lineage>
        <taxon>Eukaryota</taxon>
        <taxon>Metazoa</taxon>
        <taxon>Spiralia</taxon>
        <taxon>Lophotrochozoa</taxon>
        <taxon>Mollusca</taxon>
        <taxon>Gastropoda</taxon>
        <taxon>Heterobranchia</taxon>
        <taxon>Euthyneura</taxon>
        <taxon>Panpulmonata</taxon>
        <taxon>Eupulmonata</taxon>
        <taxon>Stylommatophora</taxon>
        <taxon>Helicina</taxon>
        <taxon>Arionoidea</taxon>
        <taxon>Arionidae</taxon>
        <taxon>Arion</taxon>
    </lineage>
</organism>
<dbReference type="AlphaFoldDB" id="A0A0B6Y7S8"/>
<evidence type="ECO:0000256" key="2">
    <source>
        <dbReference type="SAM" id="MobiDB-lite"/>
    </source>
</evidence>
<dbReference type="PROSITE" id="PS50041">
    <property type="entry name" value="C_TYPE_LECTIN_2"/>
    <property type="match status" value="1"/>
</dbReference>
<sequence>MMRLVLLLALSAHCVLSHHDVCYYGWVPYDGYCYGFFLEEVNWILAAASCSQFGGRLAEVDNEERDKWLIEQAEHRKLGPTWIGGSARLHPGLWFWVPSHRAVEAYTNWIQGVPINAGHCLEIVYGDKKGWNDRDCSLPRRFICEIKVEDVDDTRETRPAKDKESRDVDDTKETRPGDKESR</sequence>
<protein>
    <recommendedName>
        <fullName evidence="4">C-type lectin domain-containing protein</fullName>
    </recommendedName>
</protein>
<evidence type="ECO:0000259" key="4">
    <source>
        <dbReference type="PROSITE" id="PS50041"/>
    </source>
</evidence>
<dbReference type="PANTHER" id="PTHR22803">
    <property type="entry name" value="MANNOSE, PHOSPHOLIPASE, LECTIN RECEPTOR RELATED"/>
    <property type="match status" value="1"/>
</dbReference>
<dbReference type="InterPro" id="IPR050111">
    <property type="entry name" value="C-type_lectin/snaclec_domain"/>
</dbReference>